<feature type="compositionally biased region" description="Polar residues" evidence="1">
    <location>
        <begin position="954"/>
        <end position="965"/>
    </location>
</feature>
<dbReference type="KEGG" id="hazt:108680071"/>
<feature type="compositionally biased region" description="Polar residues" evidence="1">
    <location>
        <begin position="531"/>
        <end position="549"/>
    </location>
</feature>
<feature type="region of interest" description="Disordered" evidence="1">
    <location>
        <begin position="819"/>
        <end position="851"/>
    </location>
</feature>
<protein>
    <submittedName>
        <fullName evidence="3">Uncharacterized protein LOC108680071</fullName>
    </submittedName>
</protein>
<evidence type="ECO:0000313" key="2">
    <source>
        <dbReference type="Proteomes" id="UP000694843"/>
    </source>
</evidence>
<dbReference type="Proteomes" id="UP000694843">
    <property type="component" value="Unplaced"/>
</dbReference>
<feature type="compositionally biased region" description="Polar residues" evidence="1">
    <location>
        <begin position="499"/>
        <end position="512"/>
    </location>
</feature>
<reference evidence="3" key="1">
    <citation type="submission" date="2025-08" db="UniProtKB">
        <authorList>
            <consortium name="RefSeq"/>
        </authorList>
    </citation>
    <scope>IDENTIFICATION</scope>
    <source>
        <tissue evidence="3">Whole organism</tissue>
    </source>
</reference>
<proteinExistence type="predicted"/>
<organism evidence="2 3">
    <name type="scientific">Hyalella azteca</name>
    <name type="common">Amphipod</name>
    <dbReference type="NCBI Taxonomy" id="294128"/>
    <lineage>
        <taxon>Eukaryota</taxon>
        <taxon>Metazoa</taxon>
        <taxon>Ecdysozoa</taxon>
        <taxon>Arthropoda</taxon>
        <taxon>Crustacea</taxon>
        <taxon>Multicrustacea</taxon>
        <taxon>Malacostraca</taxon>
        <taxon>Eumalacostraca</taxon>
        <taxon>Peracarida</taxon>
        <taxon>Amphipoda</taxon>
        <taxon>Senticaudata</taxon>
        <taxon>Talitrida</taxon>
        <taxon>Talitroidea</taxon>
        <taxon>Hyalellidae</taxon>
        <taxon>Hyalella</taxon>
    </lineage>
</organism>
<gene>
    <name evidence="3" type="primary">LOC108680071</name>
</gene>
<dbReference type="OrthoDB" id="24526at2759"/>
<feature type="compositionally biased region" description="Basic and acidic residues" evidence="1">
    <location>
        <begin position="877"/>
        <end position="886"/>
    </location>
</feature>
<evidence type="ECO:0000256" key="1">
    <source>
        <dbReference type="SAM" id="MobiDB-lite"/>
    </source>
</evidence>
<feature type="compositionally biased region" description="Polar residues" evidence="1">
    <location>
        <begin position="559"/>
        <end position="584"/>
    </location>
</feature>
<name>A0A8B7PDY5_HYAAZ</name>
<dbReference type="GeneID" id="108680071"/>
<feature type="region of interest" description="Disordered" evidence="1">
    <location>
        <begin position="877"/>
        <end position="980"/>
    </location>
</feature>
<dbReference type="AlphaFoldDB" id="A0A8B7PDY5"/>
<feature type="compositionally biased region" description="Polar residues" evidence="1">
    <location>
        <begin position="591"/>
        <end position="613"/>
    </location>
</feature>
<evidence type="ECO:0000313" key="3">
    <source>
        <dbReference type="RefSeq" id="XP_018024318.2"/>
    </source>
</evidence>
<keyword evidence="2" id="KW-1185">Reference proteome</keyword>
<feature type="region of interest" description="Disordered" evidence="1">
    <location>
        <begin position="467"/>
        <end position="624"/>
    </location>
</feature>
<accession>A0A8B7PDY5</accession>
<dbReference type="RefSeq" id="XP_018024318.2">
    <property type="nucleotide sequence ID" value="XM_018168829.2"/>
</dbReference>
<sequence>MNLMDFSLREYNKQKIPVDSILDSVYSDEALNPTEETQHLTHIRQNVDFHEVDHLNYDHQNISKESQDLLRENAATITSNLNEESDQDWSIFPKKSSETIVIHRGGVINPIIESLTVVDKNYSSLSQVTDSILVDSSDSPTSSDMNVTCCKRRKSSEEDDLYQSIADLWKVSDSVLMQTIHGIDTSDTFLLSGNFGKEKDEDKSRDLKNTETIEKHNEVLQVKELPVFHAQNHGGLAGKTSVANLNEISDAGGLLISFDLDYRNKSSNDAISDQSSANDDTCKFLNLSCTPVHDVSDESMSDLLKALRLDDKLDTSTSPYSPSKSLENSLKVSISSCGVHIELPSTEENQNAESVCSMNLDAEKAVKTCSLQAKMLLPLPEQDVGLKFDEFPKAGGSAPFKHSDESNVLHGRNYQLAADACQTMHLTRMQTSSSKTEQTLSPSSDPVATHTGEEIFKSVENTGNQILHPTTDHMSSHTTGQMSPPATERMSPTIERMSLPTTEQMSPPTTEWMSPPITERMFPPKTEWMSPPTTERMSPPTTERMSPPTTERMFPPTTERMSPPTTEQMSPPTTQGMYSQTTDQTSHESTSRISPPTNEISPTTDCISPQTTDQRSHETTHRMSPPTFFASDGISSPTSYQKSFHSAHRTSLCHRSLSASPVHESYLKVPQIHSAPQTPCSADMERDSSASPNKKALTVAPYAFVSSYGGAIRPPSRADHPANDDVTTTIETESRTSTGGTTFIVSTTGLDDEATNTQSTCESTYSPGHEVASISFETTTIGLHDIAAFADPDDSNPSRSPISFEEATMTPKTLQKALEAPNGNTIDVSYNFTPTKKDSSPALTESHSPDLSRVNVAPRLLDTSTCIPLVASSDTDHHVATSHTDHPAATSYPDHPAATSYPDHPAATSHTDHPAATSHPDHPAATSHPNHPAATSYPDHPAATSHPDHPVTTPLDQQSLQNSRVATEEGRSLNDDSSASPVHLLQRVNFRTKEPRKCVPLVTPCRVFEGRGESSVWGTPESPYASASRSAFDLRTQASSGLDASHATQNFYHPGSMAEWVFAECLPDADGTVATDALCRRSDDVFAHLPRSAVFCGKPSTSMVMEQALKWPPSSPARASAADHSTPRRVIAASPTHYLTKAYDLRHVE</sequence>
<feature type="compositionally biased region" description="Polar residues" evidence="1">
    <location>
        <begin position="822"/>
        <end position="834"/>
    </location>
</feature>